<protein>
    <recommendedName>
        <fullName evidence="3">ABC-2 type transporter domain-containing protein</fullName>
    </recommendedName>
</protein>
<evidence type="ECO:0000313" key="2">
    <source>
        <dbReference type="EMBL" id="MPM96098.1"/>
    </source>
</evidence>
<feature type="transmembrane region" description="Helical" evidence="1">
    <location>
        <begin position="22"/>
        <end position="48"/>
    </location>
</feature>
<accession>A0A645E3X3</accession>
<gene>
    <name evidence="2" type="ORF">SDC9_143255</name>
</gene>
<sequence>MLESPKLIQLLSPMRYFTAHDILASLFSWTHLLIALLVSALAMQFAFVNFRKKDLSAV</sequence>
<reference evidence="2" key="1">
    <citation type="submission" date="2019-08" db="EMBL/GenBank/DDBJ databases">
        <authorList>
            <person name="Kucharzyk K."/>
            <person name="Murdoch R.W."/>
            <person name="Higgins S."/>
            <person name="Loffler F."/>
        </authorList>
    </citation>
    <scope>NUCLEOTIDE SEQUENCE</scope>
</reference>
<keyword evidence="1" id="KW-0812">Transmembrane</keyword>
<dbReference type="EMBL" id="VSSQ01042509">
    <property type="protein sequence ID" value="MPM96098.1"/>
    <property type="molecule type" value="Genomic_DNA"/>
</dbReference>
<organism evidence="2">
    <name type="scientific">bioreactor metagenome</name>
    <dbReference type="NCBI Taxonomy" id="1076179"/>
    <lineage>
        <taxon>unclassified sequences</taxon>
        <taxon>metagenomes</taxon>
        <taxon>ecological metagenomes</taxon>
    </lineage>
</organism>
<evidence type="ECO:0008006" key="3">
    <source>
        <dbReference type="Google" id="ProtNLM"/>
    </source>
</evidence>
<keyword evidence="1" id="KW-1133">Transmembrane helix</keyword>
<keyword evidence="1" id="KW-0472">Membrane</keyword>
<comment type="caution">
    <text evidence="2">The sequence shown here is derived from an EMBL/GenBank/DDBJ whole genome shotgun (WGS) entry which is preliminary data.</text>
</comment>
<dbReference type="AlphaFoldDB" id="A0A645E3X3"/>
<proteinExistence type="predicted"/>
<name>A0A645E3X3_9ZZZZ</name>
<evidence type="ECO:0000256" key="1">
    <source>
        <dbReference type="SAM" id="Phobius"/>
    </source>
</evidence>